<comment type="caution">
    <text evidence="1">The sequence shown here is derived from an EMBL/GenBank/DDBJ whole genome shotgun (WGS) entry which is preliminary data.</text>
</comment>
<reference evidence="1" key="1">
    <citation type="submission" date="2021-04" db="EMBL/GenBank/DDBJ databases">
        <title>Pseudaminobacter soli sp. nov., isolated from paddy soil contaminated by heavy metals.</title>
        <authorList>
            <person name="Zhang K."/>
        </authorList>
    </citation>
    <scope>NUCLEOTIDE SEQUENCE</scope>
    <source>
        <strain evidence="1">19-2017</strain>
    </source>
</reference>
<organism evidence="1 2">
    <name type="scientific">Pseudaminobacter soli</name>
    <name type="common">ex Zhang et al. 2022</name>
    <dbReference type="NCBI Taxonomy" id="2831468"/>
    <lineage>
        <taxon>Bacteria</taxon>
        <taxon>Pseudomonadati</taxon>
        <taxon>Pseudomonadota</taxon>
        <taxon>Alphaproteobacteria</taxon>
        <taxon>Hyphomicrobiales</taxon>
        <taxon>Phyllobacteriaceae</taxon>
        <taxon>Pseudaminobacter</taxon>
    </lineage>
</organism>
<keyword evidence="2" id="KW-1185">Reference proteome</keyword>
<name>A0A942DVM4_9HYPH</name>
<dbReference type="Proteomes" id="UP000680348">
    <property type="component" value="Unassembled WGS sequence"/>
</dbReference>
<evidence type="ECO:0000313" key="2">
    <source>
        <dbReference type="Proteomes" id="UP000680348"/>
    </source>
</evidence>
<sequence>MAPAALDPEWDAFVEHPAAYADASQLAACFGGAITVHCCQLMLESPRLAQRLSALLSSHFELAPLGDDLANEDRRIALASMREIETLAMRAGAICWSGSLSSAIGKELVSAIHHQIGEELYVFALANRDLAALPRPLEPLETIAARIHDDGWRCIAAWCDAVPGPVSARMKLKFPVGTDLDVGSMTGGAGIVRRASEAAR</sequence>
<dbReference type="AlphaFoldDB" id="A0A942DVM4"/>
<proteinExistence type="predicted"/>
<dbReference type="EMBL" id="JAGWCR010000001">
    <property type="protein sequence ID" value="MBS3647167.1"/>
    <property type="molecule type" value="Genomic_DNA"/>
</dbReference>
<accession>A0A942DVM4</accession>
<dbReference type="InterPro" id="IPR009510">
    <property type="entry name" value="T3SS_K"/>
</dbReference>
<dbReference type="Pfam" id="PF06578">
    <property type="entry name" value="YscK"/>
    <property type="match status" value="1"/>
</dbReference>
<gene>
    <name evidence="1" type="ORF">KEU06_00820</name>
</gene>
<evidence type="ECO:0000313" key="1">
    <source>
        <dbReference type="EMBL" id="MBS3647167.1"/>
    </source>
</evidence>
<dbReference type="RefSeq" id="WP_188252730.1">
    <property type="nucleotide sequence ID" value="NZ_JABVCF010000001.1"/>
</dbReference>
<protein>
    <submittedName>
        <fullName evidence="1">SctK family type III secretion system sorting platform protein</fullName>
    </submittedName>
</protein>